<dbReference type="GO" id="GO:0005524">
    <property type="term" value="F:ATP binding"/>
    <property type="evidence" value="ECO:0007669"/>
    <property type="project" value="UniProtKB-KW"/>
</dbReference>
<comment type="similarity">
    <text evidence="1">Belongs to the GSP E family.</text>
</comment>
<dbReference type="InterPro" id="IPR027417">
    <property type="entry name" value="P-loop_NTPase"/>
</dbReference>
<dbReference type="Proteomes" id="UP000178114">
    <property type="component" value="Unassembled WGS sequence"/>
</dbReference>
<dbReference type="InterPro" id="IPR001482">
    <property type="entry name" value="T2SS/T4SS_dom"/>
</dbReference>
<comment type="caution">
    <text evidence="6">The sequence shown here is derived from an EMBL/GenBank/DDBJ whole genome shotgun (WGS) entry which is preliminary data.</text>
</comment>
<protein>
    <recommendedName>
        <fullName evidence="5">Bacterial type II secretion system protein E domain-containing protein</fullName>
    </recommendedName>
</protein>
<evidence type="ECO:0000259" key="5">
    <source>
        <dbReference type="PROSITE" id="PS00662"/>
    </source>
</evidence>
<name>A0A1F5WYF8_9BACT</name>
<dbReference type="AlphaFoldDB" id="A0A1F5WYF8"/>
<evidence type="ECO:0000256" key="4">
    <source>
        <dbReference type="SAM" id="MobiDB-lite"/>
    </source>
</evidence>
<evidence type="ECO:0000256" key="2">
    <source>
        <dbReference type="ARBA" id="ARBA00022741"/>
    </source>
</evidence>
<feature type="compositionally biased region" description="Basic and acidic residues" evidence="4">
    <location>
        <begin position="1"/>
        <end position="16"/>
    </location>
</feature>
<dbReference type="PANTHER" id="PTHR30258">
    <property type="entry name" value="TYPE II SECRETION SYSTEM PROTEIN GSPE-RELATED"/>
    <property type="match status" value="1"/>
</dbReference>
<dbReference type="SUPFAM" id="SSF52540">
    <property type="entry name" value="P-loop containing nucleoside triphosphate hydrolases"/>
    <property type="match status" value="1"/>
</dbReference>
<organism evidence="6 7">
    <name type="scientific">Candidatus Giovannonibacteria bacterium RIFCSPLOWO2_01_FULL_45_34</name>
    <dbReference type="NCBI Taxonomy" id="1798351"/>
    <lineage>
        <taxon>Bacteria</taxon>
        <taxon>Candidatus Giovannoniibacteriota</taxon>
    </lineage>
</organism>
<dbReference type="CDD" id="cd01129">
    <property type="entry name" value="PulE-GspE-like"/>
    <property type="match status" value="1"/>
</dbReference>
<dbReference type="PROSITE" id="PS00662">
    <property type="entry name" value="T2SP_E"/>
    <property type="match status" value="1"/>
</dbReference>
<dbReference type="Gene3D" id="3.40.50.300">
    <property type="entry name" value="P-loop containing nucleotide triphosphate hydrolases"/>
    <property type="match status" value="1"/>
</dbReference>
<sequence>MTIKKQGDEERLDTEAIRTSWGNDEPKKQEKIKEIKELKAEPNGDFLLEIFDGAIEAHASDIHIEPLSKKLIVRIRVDGVLIEQWSKSIIEHEPLVNRIKVLAGIDIVDRSTPQDGHFEINSSKGVLDIRVSVFPTINGDAAALRFVNRSDMLVDLKDLAADQKTFLMIKGLISKIYGMVLITGPSGSGKTTTLYSILNELQSKEKNIITLEDPVELRLDGIRQSQIRPEQGFTFASGMKSILRQDPDVIMIGEIRDPETAGYAMRSALAGRIVFSTVHSNTTVGTIARLLDMNVERSLIAFAINGIIAKRLVRMICKNCKETYTPAPEYLQYFELSASDHVFTHGKGCDHCRGTGYAGRIGLFGVLEFDDNLRALIVEKSPMNVLQDYIDKSGVKTLKTDAVEKVLAGITTLEEAAHAV</sequence>
<dbReference type="PANTHER" id="PTHR30258:SF2">
    <property type="entry name" value="COMG OPERON PROTEIN 1"/>
    <property type="match status" value="1"/>
</dbReference>
<feature type="domain" description="Bacterial type II secretion system protein E" evidence="5">
    <location>
        <begin position="243"/>
        <end position="257"/>
    </location>
</feature>
<evidence type="ECO:0000313" key="6">
    <source>
        <dbReference type="EMBL" id="OGF80633.1"/>
    </source>
</evidence>
<gene>
    <name evidence="6" type="ORF">A2930_03050</name>
</gene>
<dbReference type="GO" id="GO:0005886">
    <property type="term" value="C:plasma membrane"/>
    <property type="evidence" value="ECO:0007669"/>
    <property type="project" value="TreeGrafter"/>
</dbReference>
<evidence type="ECO:0000256" key="3">
    <source>
        <dbReference type="ARBA" id="ARBA00022840"/>
    </source>
</evidence>
<dbReference type="STRING" id="1798351.A2930_03050"/>
<keyword evidence="2" id="KW-0547">Nucleotide-binding</keyword>
<reference evidence="6 7" key="1">
    <citation type="journal article" date="2016" name="Nat. Commun.">
        <title>Thousands of microbial genomes shed light on interconnected biogeochemical processes in an aquifer system.</title>
        <authorList>
            <person name="Anantharaman K."/>
            <person name="Brown C.T."/>
            <person name="Hug L.A."/>
            <person name="Sharon I."/>
            <person name="Castelle C.J."/>
            <person name="Probst A.J."/>
            <person name="Thomas B.C."/>
            <person name="Singh A."/>
            <person name="Wilkins M.J."/>
            <person name="Karaoz U."/>
            <person name="Brodie E.L."/>
            <person name="Williams K.H."/>
            <person name="Hubbard S.S."/>
            <person name="Banfield J.F."/>
        </authorList>
    </citation>
    <scope>NUCLEOTIDE SEQUENCE [LARGE SCALE GENOMIC DNA]</scope>
</reference>
<dbReference type="GO" id="GO:0016887">
    <property type="term" value="F:ATP hydrolysis activity"/>
    <property type="evidence" value="ECO:0007669"/>
    <property type="project" value="TreeGrafter"/>
</dbReference>
<dbReference type="InterPro" id="IPR003593">
    <property type="entry name" value="AAA+_ATPase"/>
</dbReference>
<dbReference type="EMBL" id="MFID01000032">
    <property type="protein sequence ID" value="OGF80633.1"/>
    <property type="molecule type" value="Genomic_DNA"/>
</dbReference>
<dbReference type="Pfam" id="PF00437">
    <property type="entry name" value="T2SSE"/>
    <property type="match status" value="1"/>
</dbReference>
<accession>A0A1F5WYF8</accession>
<dbReference type="Gene3D" id="3.30.450.90">
    <property type="match status" value="1"/>
</dbReference>
<dbReference type="SMART" id="SM00382">
    <property type="entry name" value="AAA"/>
    <property type="match status" value="1"/>
</dbReference>
<proteinExistence type="inferred from homology"/>
<keyword evidence="3" id="KW-0067">ATP-binding</keyword>
<evidence type="ECO:0000313" key="7">
    <source>
        <dbReference type="Proteomes" id="UP000178114"/>
    </source>
</evidence>
<evidence type="ECO:0000256" key="1">
    <source>
        <dbReference type="ARBA" id="ARBA00006611"/>
    </source>
</evidence>
<feature type="region of interest" description="Disordered" evidence="4">
    <location>
        <begin position="1"/>
        <end position="29"/>
    </location>
</feature>